<reference evidence="1" key="1">
    <citation type="submission" date="2018-01" db="EMBL/GenBank/DDBJ databases">
        <title>An insight into the sialome of Amazonian anophelines.</title>
        <authorList>
            <person name="Ribeiro J.M."/>
            <person name="Scarpassa V."/>
            <person name="Calvo E."/>
        </authorList>
    </citation>
    <scope>NUCLEOTIDE SEQUENCE</scope>
    <source>
        <tissue evidence="1">Salivary glands</tissue>
    </source>
</reference>
<proteinExistence type="predicted"/>
<name>A0A2M4B1C2_9DIPT</name>
<sequence>MAHVLVAPLADVLSAVVAQQPVHQTLLARTHGHRQHGDDLGAQLQRIDVLQLGRHLLMDFLHRLIVLPHKLERFRDRRHRRGRSPDQVRHGLQRWAVQLRIRLLEPLDQHV</sequence>
<protein>
    <submittedName>
        <fullName evidence="1">Putative secreted protein</fullName>
    </submittedName>
</protein>
<accession>A0A2M4B1C2</accession>
<dbReference type="AlphaFoldDB" id="A0A2M4B1C2"/>
<evidence type="ECO:0000313" key="1">
    <source>
        <dbReference type="EMBL" id="MBW46815.1"/>
    </source>
</evidence>
<dbReference type="EMBL" id="GGFK01013494">
    <property type="protein sequence ID" value="MBW46815.1"/>
    <property type="molecule type" value="Transcribed_RNA"/>
</dbReference>
<organism evidence="1">
    <name type="scientific">Anopheles triannulatus</name>
    <dbReference type="NCBI Taxonomy" id="58253"/>
    <lineage>
        <taxon>Eukaryota</taxon>
        <taxon>Metazoa</taxon>
        <taxon>Ecdysozoa</taxon>
        <taxon>Arthropoda</taxon>
        <taxon>Hexapoda</taxon>
        <taxon>Insecta</taxon>
        <taxon>Pterygota</taxon>
        <taxon>Neoptera</taxon>
        <taxon>Endopterygota</taxon>
        <taxon>Diptera</taxon>
        <taxon>Nematocera</taxon>
        <taxon>Culicoidea</taxon>
        <taxon>Culicidae</taxon>
        <taxon>Anophelinae</taxon>
        <taxon>Anopheles</taxon>
    </lineage>
</organism>